<dbReference type="InterPro" id="IPR032675">
    <property type="entry name" value="LRR_dom_sf"/>
</dbReference>
<dbReference type="AlphaFoldDB" id="A0A2U1N052"/>
<dbReference type="SUPFAM" id="SSF81383">
    <property type="entry name" value="F-box domain"/>
    <property type="match status" value="1"/>
</dbReference>
<proteinExistence type="predicted"/>
<protein>
    <submittedName>
        <fullName evidence="1">Uncharacterized protein</fullName>
    </submittedName>
</protein>
<dbReference type="STRING" id="35608.A0A2U1N052"/>
<dbReference type="PANTHER" id="PTHR31215">
    <property type="entry name" value="OS05G0510400 PROTEIN-RELATED"/>
    <property type="match status" value="1"/>
</dbReference>
<dbReference type="Proteomes" id="UP000245207">
    <property type="component" value="Unassembled WGS sequence"/>
</dbReference>
<accession>A0A2U1N052</accession>
<name>A0A2U1N052_ARTAN</name>
<keyword evidence="2" id="KW-1185">Reference proteome</keyword>
<evidence type="ECO:0000313" key="1">
    <source>
        <dbReference type="EMBL" id="PWA66824.1"/>
    </source>
</evidence>
<dbReference type="Gene3D" id="3.80.10.10">
    <property type="entry name" value="Ribonuclease Inhibitor"/>
    <property type="match status" value="1"/>
</dbReference>
<dbReference type="InterPro" id="IPR036047">
    <property type="entry name" value="F-box-like_dom_sf"/>
</dbReference>
<comment type="caution">
    <text evidence="1">The sequence shown here is derived from an EMBL/GenBank/DDBJ whole genome shotgun (WGS) entry which is preliminary data.</text>
</comment>
<sequence length="424" mass="47899">MGLSPVSMEKLPETLLLEILSHLDDSADVARCRIASKGFNNVYPYIRSINLQRTSRIYLNLGSRVSNSSQVSTHFEDIFLNLVSNLKVVETINISNDSLIEDLPHGFICKMTGDLYLTDDDFVKKWLPTCSSQLKSLSISDSPVSSFPRSHLLPLISVYCHNLVELKVKRALLSVKNLNPMPMLTSLTLEAVHVCGEDINVISNCFPNLQALNLKYCEGDTYPATIDLLNLKTFGLTMYDAPSSVNALSSISLIAPNLIMLELDLSGFTALHVKAPILSHLHLTVDLRDGIVHELHIGYSQYFLHKVFCVFPNVNSLCFKSNAWMALEAWYKSKPFDWETCDGMKGLKTFSAYLWLSEQSWTFLCVANLLDQSTDLSEVSLLIWRGVSPRVSKSFIVRCMSRWPRLKWRWGIWSDGMEDSWVSI</sequence>
<dbReference type="SUPFAM" id="SSF52047">
    <property type="entry name" value="RNI-like"/>
    <property type="match status" value="1"/>
</dbReference>
<dbReference type="OrthoDB" id="2242903at2759"/>
<reference evidence="1 2" key="1">
    <citation type="journal article" date="2018" name="Mol. Plant">
        <title>The genome of Artemisia annua provides insight into the evolution of Asteraceae family and artemisinin biosynthesis.</title>
        <authorList>
            <person name="Shen Q."/>
            <person name="Zhang L."/>
            <person name="Liao Z."/>
            <person name="Wang S."/>
            <person name="Yan T."/>
            <person name="Shi P."/>
            <person name="Liu M."/>
            <person name="Fu X."/>
            <person name="Pan Q."/>
            <person name="Wang Y."/>
            <person name="Lv Z."/>
            <person name="Lu X."/>
            <person name="Zhang F."/>
            <person name="Jiang W."/>
            <person name="Ma Y."/>
            <person name="Chen M."/>
            <person name="Hao X."/>
            <person name="Li L."/>
            <person name="Tang Y."/>
            <person name="Lv G."/>
            <person name="Zhou Y."/>
            <person name="Sun X."/>
            <person name="Brodelius P.E."/>
            <person name="Rose J.K.C."/>
            <person name="Tang K."/>
        </authorList>
    </citation>
    <scope>NUCLEOTIDE SEQUENCE [LARGE SCALE GENOMIC DNA]</scope>
    <source>
        <strain evidence="2">cv. Huhao1</strain>
        <tissue evidence="1">Leaf</tissue>
    </source>
</reference>
<gene>
    <name evidence="1" type="ORF">CTI12_AA321690</name>
</gene>
<organism evidence="1 2">
    <name type="scientific">Artemisia annua</name>
    <name type="common">Sweet wormwood</name>
    <dbReference type="NCBI Taxonomy" id="35608"/>
    <lineage>
        <taxon>Eukaryota</taxon>
        <taxon>Viridiplantae</taxon>
        <taxon>Streptophyta</taxon>
        <taxon>Embryophyta</taxon>
        <taxon>Tracheophyta</taxon>
        <taxon>Spermatophyta</taxon>
        <taxon>Magnoliopsida</taxon>
        <taxon>eudicotyledons</taxon>
        <taxon>Gunneridae</taxon>
        <taxon>Pentapetalae</taxon>
        <taxon>asterids</taxon>
        <taxon>campanulids</taxon>
        <taxon>Asterales</taxon>
        <taxon>Asteraceae</taxon>
        <taxon>Asteroideae</taxon>
        <taxon>Anthemideae</taxon>
        <taxon>Artemisiinae</taxon>
        <taxon>Artemisia</taxon>
    </lineage>
</organism>
<dbReference type="EMBL" id="PKPP01003956">
    <property type="protein sequence ID" value="PWA66824.1"/>
    <property type="molecule type" value="Genomic_DNA"/>
</dbReference>
<dbReference type="InterPro" id="IPR044809">
    <property type="entry name" value="AUF1-like"/>
</dbReference>
<evidence type="ECO:0000313" key="2">
    <source>
        <dbReference type="Proteomes" id="UP000245207"/>
    </source>
</evidence>